<evidence type="ECO:0000256" key="2">
    <source>
        <dbReference type="ARBA" id="ARBA00008072"/>
    </source>
</evidence>
<dbReference type="AlphaFoldDB" id="A0A8J7CZ00"/>
<dbReference type="PROSITE" id="PS00059">
    <property type="entry name" value="ADH_ZINC"/>
    <property type="match status" value="1"/>
</dbReference>
<reference evidence="7" key="1">
    <citation type="submission" date="2020-09" db="EMBL/GenBank/DDBJ databases">
        <title>A novel bacterium of genus Mangrovicoccus, isolated from South China Sea.</title>
        <authorList>
            <person name="Huang H."/>
            <person name="Mo K."/>
            <person name="Hu Y."/>
        </authorList>
    </citation>
    <scope>NUCLEOTIDE SEQUENCE</scope>
    <source>
        <strain evidence="7">HB182678</strain>
    </source>
</reference>
<organism evidence="7 8">
    <name type="scientific">Mangrovicoccus algicola</name>
    <dbReference type="NCBI Taxonomy" id="2771008"/>
    <lineage>
        <taxon>Bacteria</taxon>
        <taxon>Pseudomonadati</taxon>
        <taxon>Pseudomonadota</taxon>
        <taxon>Alphaproteobacteria</taxon>
        <taxon>Rhodobacterales</taxon>
        <taxon>Paracoccaceae</taxon>
        <taxon>Mangrovicoccus</taxon>
    </lineage>
</organism>
<dbReference type="InterPro" id="IPR013154">
    <property type="entry name" value="ADH-like_N"/>
</dbReference>
<dbReference type="EMBL" id="JACVXA010000078">
    <property type="protein sequence ID" value="MBE3640212.1"/>
    <property type="molecule type" value="Genomic_DNA"/>
</dbReference>
<accession>A0A8J7CZ00</accession>
<evidence type="ECO:0000313" key="8">
    <source>
        <dbReference type="Proteomes" id="UP000609121"/>
    </source>
</evidence>
<proteinExistence type="inferred from homology"/>
<evidence type="ECO:0000256" key="4">
    <source>
        <dbReference type="ARBA" id="ARBA00022833"/>
    </source>
</evidence>
<name>A0A8J7CZ00_9RHOB</name>
<keyword evidence="8" id="KW-1185">Reference proteome</keyword>
<dbReference type="PANTHER" id="PTHR43161">
    <property type="entry name" value="SORBITOL DEHYDROGENASE"/>
    <property type="match status" value="1"/>
</dbReference>
<dbReference type="Proteomes" id="UP000609121">
    <property type="component" value="Unassembled WGS sequence"/>
</dbReference>
<dbReference type="InterPro" id="IPR002328">
    <property type="entry name" value="ADH_Zn_CS"/>
</dbReference>
<comment type="caution">
    <text evidence="7">The sequence shown here is derived from an EMBL/GenBank/DDBJ whole genome shotgun (WGS) entry which is preliminary data.</text>
</comment>
<dbReference type="InterPro" id="IPR011032">
    <property type="entry name" value="GroES-like_sf"/>
</dbReference>
<keyword evidence="3" id="KW-0479">Metal-binding</keyword>
<protein>
    <submittedName>
        <fullName evidence="7">Alcohol dehydrogenase catalytic domain-containing protein</fullName>
    </submittedName>
</protein>
<keyword evidence="4" id="KW-0862">Zinc</keyword>
<dbReference type="Gene3D" id="3.40.50.720">
    <property type="entry name" value="NAD(P)-binding Rossmann-like Domain"/>
    <property type="match status" value="1"/>
</dbReference>
<comment type="similarity">
    <text evidence="2">Belongs to the zinc-containing alcohol dehydrogenase family.</text>
</comment>
<keyword evidence="5" id="KW-0560">Oxidoreductase</keyword>
<comment type="cofactor">
    <cofactor evidence="1">
        <name>Zn(2+)</name>
        <dbReference type="ChEBI" id="CHEBI:29105"/>
    </cofactor>
</comment>
<dbReference type="GO" id="GO:0016491">
    <property type="term" value="F:oxidoreductase activity"/>
    <property type="evidence" value="ECO:0007669"/>
    <property type="project" value="UniProtKB-KW"/>
</dbReference>
<dbReference type="GO" id="GO:0008270">
    <property type="term" value="F:zinc ion binding"/>
    <property type="evidence" value="ECO:0007669"/>
    <property type="project" value="InterPro"/>
</dbReference>
<dbReference type="RefSeq" id="WP_193185948.1">
    <property type="nucleotide sequence ID" value="NZ_JACVXA010000078.1"/>
</dbReference>
<feature type="domain" description="Alcohol dehydrogenase-like N-terminal" evidence="6">
    <location>
        <begin position="24"/>
        <end position="133"/>
    </location>
</feature>
<feature type="non-terminal residue" evidence="7">
    <location>
        <position position="196"/>
    </location>
</feature>
<gene>
    <name evidence="7" type="ORF">ICN82_18560</name>
</gene>
<dbReference type="SUPFAM" id="SSF50129">
    <property type="entry name" value="GroES-like"/>
    <property type="match status" value="1"/>
</dbReference>
<dbReference type="Gene3D" id="3.90.180.10">
    <property type="entry name" value="Medium-chain alcohol dehydrogenases, catalytic domain"/>
    <property type="match status" value="1"/>
</dbReference>
<evidence type="ECO:0000256" key="1">
    <source>
        <dbReference type="ARBA" id="ARBA00001947"/>
    </source>
</evidence>
<evidence type="ECO:0000256" key="3">
    <source>
        <dbReference type="ARBA" id="ARBA00022723"/>
    </source>
</evidence>
<evidence type="ECO:0000259" key="6">
    <source>
        <dbReference type="Pfam" id="PF08240"/>
    </source>
</evidence>
<sequence>MKAVRLHGVQDLRVEQIADPGAPGPGELRIAVTMAGICGSDLHNFRNGAWISRAPSVAGHEFTGTVAQVGAGVDHVAPGDAVIVDSRVTCGNCGNCRAGLAQVCETMGFVGEAIDGGFAEQVILPARNVIAAPAGLPARHLAMAEPLAVALHALERIAVPPGAPLVVAGCGPIGALVALLAAGRGHAVHVIDRQAA</sequence>
<dbReference type="Pfam" id="PF08240">
    <property type="entry name" value="ADH_N"/>
    <property type="match status" value="1"/>
</dbReference>
<evidence type="ECO:0000313" key="7">
    <source>
        <dbReference type="EMBL" id="MBE3640212.1"/>
    </source>
</evidence>
<evidence type="ECO:0000256" key="5">
    <source>
        <dbReference type="ARBA" id="ARBA00023002"/>
    </source>
</evidence>